<sequence>MRSPGSMTKRASPQFLVGVDDGEYVLTPMDSAEGASDAPATALLRQSQSSGAVLGAGGITCVDSWVSDTALQQAVQVTKDIASVSANLRSEWGPTRFLDLSATTPGTGTIRQPWTPAQINAGALLGRQRSVTLGVRRGSSFRGLLNFGVQGSSGIGGDALDGGALIICPYGDHPRLPTIYGSVVRTDWVSVGNGVWVITMDGFANLAAAERDVFQNNARLLRVTSQAALAAASGGVQLSEFSAGRLTISIKPFDGENPNLGQIEVQAIEVAFRVVIHNDGARTGNVQIHGIHSSGARNTCMQVQINAAARGLLVNNCIYTNSGTDTRDLSIAHDGLSIYGLTSAARITDVTVSNGYAGNVINNAIEFAHVDGALTEGNLARNTGGACIVEFWDNCRNTTTRFNQGFGDPLHPRRRILGQVASAGFWLVHQTDGGVADTGIAHNNNHDVHHNYIEGSMRCWQFRGGTGIRVHHNTYRVRWANPTGFSNVEGGLTTGGQAVTINHSNNAYVLDVGGTAESNDGIQFLRLAAAAGYSGNNNVYMGPAGACSWWVNGNSRLFLSDFVTDVGGSQDTASRTNPVNSTSAGGGAFSVPFSTVMLDDDGRPLGHNSNLRNRGVSGLTTTVNGNAVPYLQDLEGKPMSAAFPSIGCYA</sequence>
<gene>
    <name evidence="1" type="ORF">UFOVP708_4</name>
</gene>
<organism evidence="1">
    <name type="scientific">uncultured Caudovirales phage</name>
    <dbReference type="NCBI Taxonomy" id="2100421"/>
    <lineage>
        <taxon>Viruses</taxon>
        <taxon>Duplodnaviria</taxon>
        <taxon>Heunggongvirae</taxon>
        <taxon>Uroviricota</taxon>
        <taxon>Caudoviricetes</taxon>
        <taxon>Peduoviridae</taxon>
        <taxon>Maltschvirus</taxon>
        <taxon>Maltschvirus maltsch</taxon>
    </lineage>
</organism>
<dbReference type="EMBL" id="LR796683">
    <property type="protein sequence ID" value="CAB4158452.1"/>
    <property type="molecule type" value="Genomic_DNA"/>
</dbReference>
<protein>
    <submittedName>
        <fullName evidence="1">Uncharacterized protein</fullName>
    </submittedName>
</protein>
<proteinExistence type="predicted"/>
<evidence type="ECO:0000313" key="1">
    <source>
        <dbReference type="EMBL" id="CAB4158452.1"/>
    </source>
</evidence>
<accession>A0A6J5NIB3</accession>
<name>A0A6J5NIB3_9CAUD</name>
<reference evidence="1" key="1">
    <citation type="submission" date="2020-04" db="EMBL/GenBank/DDBJ databases">
        <authorList>
            <person name="Chiriac C."/>
            <person name="Salcher M."/>
            <person name="Ghai R."/>
            <person name="Kavagutti S V."/>
        </authorList>
    </citation>
    <scope>NUCLEOTIDE SEQUENCE</scope>
</reference>